<evidence type="ECO:0000313" key="3">
    <source>
        <dbReference type="Proteomes" id="UP000006238"/>
    </source>
</evidence>
<dbReference type="EMBL" id="ABWN01000037">
    <property type="protein sequence ID" value="EFF67630.1"/>
    <property type="molecule type" value="Genomic_DNA"/>
</dbReference>
<keyword evidence="1" id="KW-1133">Transmembrane helix</keyword>
<keyword evidence="1" id="KW-0812">Transmembrane</keyword>
<name>D4S273_9FIRM</name>
<protein>
    <submittedName>
        <fullName evidence="2">Uncharacterized protein</fullName>
    </submittedName>
</protein>
<dbReference type="HOGENOM" id="CLU_800965_0_0_9"/>
<dbReference type="GeneID" id="98917686"/>
<reference evidence="2 3" key="1">
    <citation type="submission" date="2010-02" db="EMBL/GenBank/DDBJ databases">
        <authorList>
            <person name="Weinstock G."/>
            <person name="Sodergren E."/>
            <person name="Clifton S."/>
            <person name="Fulton L."/>
            <person name="Fulton B."/>
            <person name="Courtney L."/>
            <person name="Fronick C."/>
            <person name="Harrison M."/>
            <person name="Strong C."/>
            <person name="Farmer C."/>
            <person name="Delahaunty K."/>
            <person name="Markovic C."/>
            <person name="Hall O."/>
            <person name="Minx P."/>
            <person name="Tomlinson C."/>
            <person name="Mitreva M."/>
            <person name="Nelson J."/>
            <person name="Hou S."/>
            <person name="Wollam A."/>
            <person name="Pepin K.H."/>
            <person name="Johnson M."/>
            <person name="Bhonagiri V."/>
            <person name="Zhang X."/>
            <person name="Suruliraj S."/>
            <person name="Warren W."/>
            <person name="Chinwalla A."/>
            <person name="Mardis E.R."/>
            <person name="Wilson R.K."/>
        </authorList>
    </citation>
    <scope>NUCLEOTIDE SEQUENCE [LARGE SCALE GENOMIC DNA]</scope>
    <source>
        <strain evidence="2 3">DSM 2876</strain>
    </source>
</reference>
<gene>
    <name evidence="2" type="ORF">BUTYVIB_02195</name>
</gene>
<evidence type="ECO:0000313" key="2">
    <source>
        <dbReference type="EMBL" id="EFF67630.1"/>
    </source>
</evidence>
<organism evidence="2 3">
    <name type="scientific">Eshraghiella crossota DSM 2876</name>
    <dbReference type="NCBI Taxonomy" id="511680"/>
    <lineage>
        <taxon>Bacteria</taxon>
        <taxon>Bacillati</taxon>
        <taxon>Bacillota</taxon>
        <taxon>Clostridia</taxon>
        <taxon>Lachnospirales</taxon>
        <taxon>Lachnospiraceae</taxon>
        <taxon>Eshraghiella</taxon>
    </lineage>
</organism>
<dbReference type="RefSeq" id="WP_005604225.1">
    <property type="nucleotide sequence ID" value="NZ_GG663524.1"/>
</dbReference>
<dbReference type="AlphaFoldDB" id="D4S273"/>
<evidence type="ECO:0000256" key="1">
    <source>
        <dbReference type="SAM" id="Phobius"/>
    </source>
</evidence>
<proteinExistence type="predicted"/>
<keyword evidence="3" id="KW-1185">Reference proteome</keyword>
<accession>D4S273</accession>
<sequence>MRDEFNNSSNYDEFSGCDVKEDHFPMEYDMPSENDQSIEFRMPAEYFENNSYGDDSGKDSHNNKLKKRHKIKMMAYLVASCAAVLTVLQVNPLKALDYVKNNSNSNSNDVVEPVGDWGYDNDMHILKPVLENGRPNGAVTVPQYGLENVVLDEEYVYCQEKEDSYYYLWSGAAYSNPVSGGNENAYYDYDTNTLHLKDCNLEVIAVNLMGNDFTIEVEGECHIGYICSYGFYYGNSITIKGSEGILYVNEDGNMDYGIEINAEDSKSGLFIDKMAGLTVGGKIAPVCISYTDMEHAVYWNTSLMELKGDYNYLIEETSDSGRFNNYLKENNSNNIEFTPIVKVDKT</sequence>
<keyword evidence="1" id="KW-0472">Membrane</keyword>
<comment type="caution">
    <text evidence="2">The sequence shown here is derived from an EMBL/GenBank/DDBJ whole genome shotgun (WGS) entry which is preliminary data.</text>
</comment>
<feature type="transmembrane region" description="Helical" evidence="1">
    <location>
        <begin position="73"/>
        <end position="90"/>
    </location>
</feature>
<dbReference type="Proteomes" id="UP000006238">
    <property type="component" value="Unassembled WGS sequence"/>
</dbReference>